<evidence type="ECO:0000313" key="3">
    <source>
        <dbReference type="EMBL" id="GGO45936.1"/>
    </source>
</evidence>
<feature type="region of interest" description="Disordered" evidence="1">
    <location>
        <begin position="1"/>
        <end position="56"/>
    </location>
</feature>
<keyword evidence="4" id="KW-1185">Reference proteome</keyword>
<feature type="compositionally biased region" description="Low complexity" evidence="1">
    <location>
        <begin position="33"/>
        <end position="56"/>
    </location>
</feature>
<accession>A0ABQ2M224</accession>
<organism evidence="3 4">
    <name type="scientific">Streptomyces lasiicapitis</name>
    <dbReference type="NCBI Taxonomy" id="1923961"/>
    <lineage>
        <taxon>Bacteria</taxon>
        <taxon>Bacillati</taxon>
        <taxon>Actinomycetota</taxon>
        <taxon>Actinomycetes</taxon>
        <taxon>Kitasatosporales</taxon>
        <taxon>Streptomycetaceae</taxon>
        <taxon>Streptomyces</taxon>
    </lineage>
</organism>
<keyword evidence="2" id="KW-0812">Transmembrane</keyword>
<sequence>MERNAPSGEPSSEAVAPTSDPDPTPDPGPAPTPDTDSASDPASDAPSTSEASPAAVAPGPGTAFVRFVLCGGGIGIASSFAVAMLAGWMPWALANAVITVVSTIIASELHARFTFGAGGRCGLRGHLQSAGTAAAAYVVTSAAIFILHSTQSAPSAMLEQIVYLSASALAGVGRFVVLRLFVFAAGKRHALAAAGPHLKKKGADVQVHVKVTDRGVEWSYTWETGEGSERITGEGSGLISGRTYGWKPVRDLAFDA</sequence>
<evidence type="ECO:0000256" key="2">
    <source>
        <dbReference type="SAM" id="Phobius"/>
    </source>
</evidence>
<proteinExistence type="predicted"/>
<comment type="caution">
    <text evidence="3">The sequence shown here is derived from an EMBL/GenBank/DDBJ whole genome shotgun (WGS) entry which is preliminary data.</text>
</comment>
<dbReference type="Proteomes" id="UP000656881">
    <property type="component" value="Unassembled WGS sequence"/>
</dbReference>
<keyword evidence="2" id="KW-0472">Membrane</keyword>
<feature type="compositionally biased region" description="Pro residues" evidence="1">
    <location>
        <begin position="20"/>
        <end position="32"/>
    </location>
</feature>
<feature type="transmembrane region" description="Helical" evidence="2">
    <location>
        <begin position="130"/>
        <end position="149"/>
    </location>
</feature>
<evidence type="ECO:0000313" key="4">
    <source>
        <dbReference type="Proteomes" id="UP000656881"/>
    </source>
</evidence>
<feature type="transmembrane region" description="Helical" evidence="2">
    <location>
        <begin position="161"/>
        <end position="182"/>
    </location>
</feature>
<reference evidence="4" key="1">
    <citation type="journal article" date="2019" name="Int. J. Syst. Evol. Microbiol.">
        <title>The Global Catalogue of Microorganisms (GCM) 10K type strain sequencing project: providing services to taxonomists for standard genome sequencing and annotation.</title>
        <authorList>
            <consortium name="The Broad Institute Genomics Platform"/>
            <consortium name="The Broad Institute Genome Sequencing Center for Infectious Disease"/>
            <person name="Wu L."/>
            <person name="Ma J."/>
        </authorList>
    </citation>
    <scope>NUCLEOTIDE SEQUENCE [LARGE SCALE GENOMIC DNA]</scope>
    <source>
        <strain evidence="4">CGMCC 4.7349</strain>
    </source>
</reference>
<keyword evidence="2" id="KW-1133">Transmembrane helix</keyword>
<name>A0ABQ2M224_9ACTN</name>
<protein>
    <recommendedName>
        <fullName evidence="5">GtrA-like protein domain-containing protein</fullName>
    </recommendedName>
</protein>
<feature type="transmembrane region" description="Helical" evidence="2">
    <location>
        <begin position="91"/>
        <end position="109"/>
    </location>
</feature>
<evidence type="ECO:0008006" key="5">
    <source>
        <dbReference type="Google" id="ProtNLM"/>
    </source>
</evidence>
<evidence type="ECO:0000256" key="1">
    <source>
        <dbReference type="SAM" id="MobiDB-lite"/>
    </source>
</evidence>
<dbReference type="EMBL" id="BMNG01000007">
    <property type="protein sequence ID" value="GGO45936.1"/>
    <property type="molecule type" value="Genomic_DNA"/>
</dbReference>
<gene>
    <name evidence="3" type="ORF">GCM10012286_35670</name>
</gene>
<feature type="transmembrane region" description="Helical" evidence="2">
    <location>
        <begin position="63"/>
        <end position="85"/>
    </location>
</feature>